<sequence length="107" mass="11054">MEAGIVSDSGHHNHRRKIHALDSGGSDIKRPENGRPVLDNPNRCGVVQICSGDISALAADVAALEAKSPHTGDSNNTLGFCVSDTLGHHLTPPSLGLDLDVAVGLDA</sequence>
<feature type="region of interest" description="Disordered" evidence="1">
    <location>
        <begin position="1"/>
        <end position="41"/>
    </location>
</feature>
<evidence type="ECO:0000313" key="3">
    <source>
        <dbReference type="Proteomes" id="UP001283361"/>
    </source>
</evidence>
<name>A0AAE1EBG4_9GAST</name>
<proteinExistence type="predicted"/>
<dbReference type="EMBL" id="JAWDGP010000310">
    <property type="protein sequence ID" value="KAK3801494.1"/>
    <property type="molecule type" value="Genomic_DNA"/>
</dbReference>
<accession>A0AAE1EBG4</accession>
<evidence type="ECO:0000313" key="2">
    <source>
        <dbReference type="EMBL" id="KAK3801494.1"/>
    </source>
</evidence>
<evidence type="ECO:0000256" key="1">
    <source>
        <dbReference type="SAM" id="MobiDB-lite"/>
    </source>
</evidence>
<keyword evidence="3" id="KW-1185">Reference proteome</keyword>
<gene>
    <name evidence="2" type="ORF">RRG08_010074</name>
</gene>
<dbReference type="AlphaFoldDB" id="A0AAE1EBG4"/>
<comment type="caution">
    <text evidence="2">The sequence shown here is derived from an EMBL/GenBank/DDBJ whole genome shotgun (WGS) entry which is preliminary data.</text>
</comment>
<reference evidence="2" key="1">
    <citation type="journal article" date="2023" name="G3 (Bethesda)">
        <title>A reference genome for the long-term kleptoplast-retaining sea slug Elysia crispata morphotype clarki.</title>
        <authorList>
            <person name="Eastman K.E."/>
            <person name="Pendleton A.L."/>
            <person name="Shaikh M.A."/>
            <person name="Suttiyut T."/>
            <person name="Ogas R."/>
            <person name="Tomko P."/>
            <person name="Gavelis G."/>
            <person name="Widhalm J.R."/>
            <person name="Wisecaver J.H."/>
        </authorList>
    </citation>
    <scope>NUCLEOTIDE SEQUENCE</scope>
    <source>
        <strain evidence="2">ECLA1</strain>
    </source>
</reference>
<dbReference type="Proteomes" id="UP001283361">
    <property type="component" value="Unassembled WGS sequence"/>
</dbReference>
<protein>
    <submittedName>
        <fullName evidence="2">Uncharacterized protein</fullName>
    </submittedName>
</protein>
<organism evidence="2 3">
    <name type="scientific">Elysia crispata</name>
    <name type="common">lettuce slug</name>
    <dbReference type="NCBI Taxonomy" id="231223"/>
    <lineage>
        <taxon>Eukaryota</taxon>
        <taxon>Metazoa</taxon>
        <taxon>Spiralia</taxon>
        <taxon>Lophotrochozoa</taxon>
        <taxon>Mollusca</taxon>
        <taxon>Gastropoda</taxon>
        <taxon>Heterobranchia</taxon>
        <taxon>Euthyneura</taxon>
        <taxon>Panpulmonata</taxon>
        <taxon>Sacoglossa</taxon>
        <taxon>Placobranchoidea</taxon>
        <taxon>Plakobranchidae</taxon>
        <taxon>Elysia</taxon>
    </lineage>
</organism>